<dbReference type="SUPFAM" id="SSF53756">
    <property type="entry name" value="UDP-Glycosyltransferase/glycogen phosphorylase"/>
    <property type="match status" value="1"/>
</dbReference>
<comment type="caution">
    <text evidence="1">The sequence shown here is derived from an EMBL/GenBank/DDBJ whole genome shotgun (WGS) entry which is preliminary data.</text>
</comment>
<evidence type="ECO:0000313" key="1">
    <source>
        <dbReference type="EMBL" id="EAI8860028.1"/>
    </source>
</evidence>
<feature type="non-terminal residue" evidence="1">
    <location>
        <position position="141"/>
    </location>
</feature>
<dbReference type="GO" id="GO:0016740">
    <property type="term" value="F:transferase activity"/>
    <property type="evidence" value="ECO:0007669"/>
    <property type="project" value="UniProtKB-KW"/>
</dbReference>
<accession>A0A825BE20</accession>
<dbReference type="EMBL" id="AABTCC010000057">
    <property type="protein sequence ID" value="EAI8860028.1"/>
    <property type="molecule type" value="Genomic_DNA"/>
</dbReference>
<reference evidence="1 2" key="1">
    <citation type="submission" date="2018-06" db="EMBL/GenBank/DDBJ databases">
        <authorList>
            <consortium name="PulseNet: The National Subtyping Network for Foodborne Disease Surveillance"/>
            <person name="Tarr C.L."/>
            <person name="Trees E."/>
            <person name="Katz L.S."/>
            <person name="Carleton-Romer H.A."/>
            <person name="Stroika S."/>
            <person name="Kucerova Z."/>
            <person name="Roache K.F."/>
            <person name="Sabol A.L."/>
            <person name="Besser J."/>
            <person name="Gerner-Smidt P."/>
        </authorList>
    </citation>
    <scope>NUCLEOTIDE SEQUENCE [LARGE SCALE GENOMIC DNA]</scope>
    <source>
        <strain evidence="1 2">PNUSAC001503</strain>
    </source>
</reference>
<keyword evidence="2" id="KW-1185">Reference proteome</keyword>
<proteinExistence type="predicted"/>
<gene>
    <name evidence="1" type="ORF">CX802_09350</name>
</gene>
<protein>
    <submittedName>
        <fullName evidence="1">Glycosyltransferase</fullName>
    </submittedName>
</protein>
<organism evidence="1 2">
    <name type="scientific">Campylobacter fetus</name>
    <dbReference type="NCBI Taxonomy" id="196"/>
    <lineage>
        <taxon>Bacteria</taxon>
        <taxon>Pseudomonadati</taxon>
        <taxon>Campylobacterota</taxon>
        <taxon>Epsilonproteobacteria</taxon>
        <taxon>Campylobacterales</taxon>
        <taxon>Campylobacteraceae</taxon>
        <taxon>Campylobacter</taxon>
    </lineage>
</organism>
<name>A0A825BE20_CAMFE</name>
<sequence length="141" mass="16222">MIKNGKKVLFVIDLIKGGGGAQKVLKIAMQTLKKNGFETELIVLKRSNEELDFSEFRVHYVLNEDDKLLPNSFIILEKLRNLMREFDIVCTFIDFITTYYVALAIELNCFCVSKNANAKQALESRELATHKTDQKLICFVR</sequence>
<dbReference type="Proteomes" id="UP000535509">
    <property type="component" value="Unassembled WGS sequence"/>
</dbReference>
<evidence type="ECO:0000313" key="2">
    <source>
        <dbReference type="Proteomes" id="UP000535509"/>
    </source>
</evidence>
<keyword evidence="1" id="KW-0808">Transferase</keyword>
<dbReference type="AlphaFoldDB" id="A0A825BE20"/>